<dbReference type="RefSeq" id="WP_003786096.1">
    <property type="nucleotide sequence ID" value="NZ_CP091518.1"/>
</dbReference>
<feature type="chain" id="PRO_5044004865" evidence="1">
    <location>
        <begin position="21"/>
        <end position="283"/>
    </location>
</feature>
<keyword evidence="2" id="KW-0812">Transmembrane</keyword>
<reference evidence="2 3" key="1">
    <citation type="submission" date="2018-06" db="EMBL/GenBank/DDBJ databases">
        <authorList>
            <consortium name="Pathogen Informatics"/>
            <person name="Doyle S."/>
        </authorList>
    </citation>
    <scope>NUCLEOTIDE SEQUENCE [LARGE SCALE GENOMIC DNA]</scope>
    <source>
        <strain evidence="2 3">NCTC10529</strain>
    </source>
</reference>
<dbReference type="AlphaFoldDB" id="A0AAX2J557"/>
<organism evidence="2 3">
    <name type="scientific">Kingella kingae</name>
    <dbReference type="NCBI Taxonomy" id="504"/>
    <lineage>
        <taxon>Bacteria</taxon>
        <taxon>Pseudomonadati</taxon>
        <taxon>Pseudomonadota</taxon>
        <taxon>Betaproteobacteria</taxon>
        <taxon>Neisseriales</taxon>
        <taxon>Neisseriaceae</taxon>
        <taxon>Kingella</taxon>
    </lineage>
</organism>
<dbReference type="Pfam" id="PF10670">
    <property type="entry name" value="DUF4198"/>
    <property type="match status" value="1"/>
</dbReference>
<dbReference type="GeneID" id="93262607"/>
<keyword evidence="2" id="KW-0472">Membrane</keyword>
<dbReference type="InterPro" id="IPR019613">
    <property type="entry name" value="DUF4198"/>
</dbReference>
<protein>
    <submittedName>
        <fullName evidence="2">Nickel uptake substrate-specific transmembrane region</fullName>
    </submittedName>
</protein>
<dbReference type="EMBL" id="LS483426">
    <property type="protein sequence ID" value="SQH25129.1"/>
    <property type="molecule type" value="Genomic_DNA"/>
</dbReference>
<evidence type="ECO:0000256" key="1">
    <source>
        <dbReference type="SAM" id="SignalP"/>
    </source>
</evidence>
<dbReference type="Proteomes" id="UP000248598">
    <property type="component" value="Chromosome 1"/>
</dbReference>
<evidence type="ECO:0000313" key="3">
    <source>
        <dbReference type="Proteomes" id="UP000248598"/>
    </source>
</evidence>
<feature type="signal peptide" evidence="1">
    <location>
        <begin position="1"/>
        <end position="20"/>
    </location>
</feature>
<evidence type="ECO:0000313" key="2">
    <source>
        <dbReference type="EMBL" id="SQH25129.1"/>
    </source>
</evidence>
<proteinExistence type="predicted"/>
<accession>A0AAX2J557</accession>
<sequence length="283" mass="31225">MKQHIYAACTLAILSAMANAHDVWVISPTHLDANQTLQADLGYSHNYPFPEKIAANRLHIFKPMEVVSANGQVTPLVVRGENYEYASKKPLTASTYRVVATYKPTFWVKDAQGKWSQNNLTAVPDAQHCEETQMFGKSVLHVGKGELDLATISRPVGQALEIVPLANPNTVEAGHLLPLQVLHNGKPLAGATITATADTVIRKDLEAMNAHREINGFSVVTDKNGRANFLPLIEGQWKVKVVHKTPYADQKVCQHSILYATLTVPVGDERVSDDAHKHHHHHH</sequence>
<gene>
    <name evidence="2" type="ORF">NCTC10529_01324</name>
</gene>
<keyword evidence="1" id="KW-0732">Signal</keyword>
<name>A0AAX2J557_KINKI</name>